<keyword evidence="3" id="KW-1185">Reference proteome</keyword>
<feature type="signal peptide" evidence="1">
    <location>
        <begin position="1"/>
        <end position="20"/>
    </location>
</feature>
<dbReference type="EMBL" id="FOJM01000014">
    <property type="protein sequence ID" value="SFA54887.1"/>
    <property type="molecule type" value="Genomic_DNA"/>
</dbReference>
<evidence type="ECO:0000313" key="3">
    <source>
        <dbReference type="Proteomes" id="UP000198836"/>
    </source>
</evidence>
<reference evidence="3" key="1">
    <citation type="submission" date="2016-10" db="EMBL/GenBank/DDBJ databases">
        <authorList>
            <person name="Varghese N."/>
            <person name="Submissions S."/>
        </authorList>
    </citation>
    <scope>NUCLEOTIDE SEQUENCE [LARGE SCALE GENOMIC DNA]</scope>
    <source>
        <strain evidence="3">DSM 18130</strain>
    </source>
</reference>
<gene>
    <name evidence="2" type="ORF">SAMN04488511_11436</name>
</gene>
<proteinExistence type="predicted"/>
<protein>
    <submittedName>
        <fullName evidence="2">Outer membrane protein beta-barrel domain-containing protein</fullName>
    </submittedName>
</protein>
<organism evidence="2 3">
    <name type="scientific">Pedobacter suwonensis</name>
    <dbReference type="NCBI Taxonomy" id="332999"/>
    <lineage>
        <taxon>Bacteria</taxon>
        <taxon>Pseudomonadati</taxon>
        <taxon>Bacteroidota</taxon>
        <taxon>Sphingobacteriia</taxon>
        <taxon>Sphingobacteriales</taxon>
        <taxon>Sphingobacteriaceae</taxon>
        <taxon>Pedobacter</taxon>
    </lineage>
</organism>
<name>A0A1I0TT62_9SPHI</name>
<sequence length="190" mass="21093">MKKKLILLGLAICTAGIVKAQTITKQEKGYFNLTEVGYTGGNHTYEQQVNPSKYEGRTSGAYAFSLRNINGVFLTNKISVGLGLGLENYTDDDSYFTNNNLFQLFLDARYYFKNQNNTFFAYGDAGTGLKIADDFRKGQMFNLGLGYKFKVAPKAGMTGSLGYSDQTIKSDPSITKNRYYGFAVKVGLLF</sequence>
<dbReference type="AlphaFoldDB" id="A0A1I0TT62"/>
<evidence type="ECO:0000313" key="2">
    <source>
        <dbReference type="EMBL" id="SFA54887.1"/>
    </source>
</evidence>
<feature type="chain" id="PRO_5011755629" evidence="1">
    <location>
        <begin position="21"/>
        <end position="190"/>
    </location>
</feature>
<keyword evidence="1" id="KW-0732">Signal</keyword>
<accession>A0A1I0TT62</accession>
<evidence type="ECO:0000256" key="1">
    <source>
        <dbReference type="SAM" id="SignalP"/>
    </source>
</evidence>
<dbReference type="STRING" id="332999.SAMN04488511_11436"/>
<dbReference type="RefSeq" id="WP_090985732.1">
    <property type="nucleotide sequence ID" value="NZ_FOJM01000014.1"/>
</dbReference>
<dbReference type="Gene3D" id="2.40.160.20">
    <property type="match status" value="1"/>
</dbReference>
<dbReference type="OrthoDB" id="661636at2"/>
<dbReference type="Proteomes" id="UP000198836">
    <property type="component" value="Unassembled WGS sequence"/>
</dbReference>